<dbReference type="AlphaFoldDB" id="A0A0L1JLF7"/>
<organism evidence="3 4">
    <name type="scientific">Pseudaestuariivita atlantica</name>
    <dbReference type="NCBI Taxonomy" id="1317121"/>
    <lineage>
        <taxon>Bacteria</taxon>
        <taxon>Pseudomonadati</taxon>
        <taxon>Pseudomonadota</taxon>
        <taxon>Alphaproteobacteria</taxon>
        <taxon>Rhodobacterales</taxon>
        <taxon>Paracoccaceae</taxon>
        <taxon>Pseudaestuariivita</taxon>
    </lineage>
</organism>
<accession>A0A0L1JLF7</accession>
<dbReference type="SUPFAM" id="SSF143456">
    <property type="entry name" value="VC0467-like"/>
    <property type="match status" value="1"/>
</dbReference>
<dbReference type="PANTHER" id="PTHR30327">
    <property type="entry name" value="UNCHARACTERIZED PROTEIN YQGE"/>
    <property type="match status" value="1"/>
</dbReference>
<dbReference type="Proteomes" id="UP000036938">
    <property type="component" value="Unassembled WGS sequence"/>
</dbReference>
<dbReference type="Gene3D" id="3.40.1740.10">
    <property type="entry name" value="VC0467-like"/>
    <property type="match status" value="1"/>
</dbReference>
<reference evidence="3 4" key="1">
    <citation type="journal article" date="2015" name="Int. J. Syst. Evol. Microbiol.">
        <title>Aestuariivita atlantica sp. nov., isolated from deep sea sediment of the Atlantic Ocean.</title>
        <authorList>
            <person name="Li G."/>
            <person name="Lai Q."/>
            <person name="Du Y."/>
            <person name="Liu X."/>
            <person name="Sun F."/>
            <person name="Shao Z."/>
        </authorList>
    </citation>
    <scope>NUCLEOTIDE SEQUENCE [LARGE SCALE GENOMIC DNA]</scope>
    <source>
        <strain evidence="3 4">22II-S11-z3</strain>
    </source>
</reference>
<name>A0A0L1JLF7_9RHOB</name>
<evidence type="ECO:0000313" key="4">
    <source>
        <dbReference type="Proteomes" id="UP000036938"/>
    </source>
</evidence>
<dbReference type="PANTHER" id="PTHR30327:SF1">
    <property type="entry name" value="UPF0301 PROTEIN YQGE"/>
    <property type="match status" value="1"/>
</dbReference>
<dbReference type="InterPro" id="IPR003774">
    <property type="entry name" value="AlgH-like"/>
</dbReference>
<dbReference type="STRING" id="1317121.ATO11_16295"/>
<keyword evidence="4" id="KW-1185">Reference proteome</keyword>
<dbReference type="Pfam" id="PF02622">
    <property type="entry name" value="DUF179"/>
    <property type="match status" value="1"/>
</dbReference>
<proteinExistence type="inferred from homology"/>
<dbReference type="GO" id="GO:0005829">
    <property type="term" value="C:cytosol"/>
    <property type="evidence" value="ECO:0007669"/>
    <property type="project" value="TreeGrafter"/>
</dbReference>
<dbReference type="HAMAP" id="MF_00758">
    <property type="entry name" value="UPF0301"/>
    <property type="match status" value="1"/>
</dbReference>
<dbReference type="OrthoDB" id="9807486at2"/>
<sequence length="185" mass="19429">MRLAGRILIAMPSMTDSRFEKSVVLIVAHSDDGAMGLIVNKPNSAGCLKTLLSQLEIANDAVDPEEVIYFGGPVETGRGFVLYGEGYETDAPTVEMPGGFRMTATMDVLEDIGAGRGPGERIVALGYSGWSPGQLEGEIQQDGWLVADAPAELVFGADNGSKWTGALKLLGIDGLNLSSGVRGRA</sequence>
<evidence type="ECO:0000256" key="2">
    <source>
        <dbReference type="HAMAP-Rule" id="MF_00758"/>
    </source>
</evidence>
<protein>
    <recommendedName>
        <fullName evidence="2">UPF0301 protein ATO11_16295</fullName>
    </recommendedName>
</protein>
<dbReference type="EMBL" id="AQQZ01000008">
    <property type="protein sequence ID" value="KNG92584.1"/>
    <property type="molecule type" value="Genomic_DNA"/>
</dbReference>
<gene>
    <name evidence="3" type="ORF">ATO11_16295</name>
</gene>
<dbReference type="PATRIC" id="fig|1317121.7.peg.3988"/>
<evidence type="ECO:0000313" key="3">
    <source>
        <dbReference type="EMBL" id="KNG92584.1"/>
    </source>
</evidence>
<comment type="similarity">
    <text evidence="1 2">Belongs to the UPF0301 (AlgH) family.</text>
</comment>
<comment type="caution">
    <text evidence="3">The sequence shown here is derived from an EMBL/GenBank/DDBJ whole genome shotgun (WGS) entry which is preliminary data.</text>
</comment>
<evidence type="ECO:0000256" key="1">
    <source>
        <dbReference type="ARBA" id="ARBA00009600"/>
    </source>
</evidence>